<evidence type="ECO:0000256" key="1">
    <source>
        <dbReference type="ARBA" id="ARBA00009431"/>
    </source>
</evidence>
<dbReference type="Pfam" id="PF00450">
    <property type="entry name" value="Peptidase_S10"/>
    <property type="match status" value="1"/>
</dbReference>
<dbReference type="EMBL" id="MU839000">
    <property type="protein sequence ID" value="KAK1770614.1"/>
    <property type="molecule type" value="Genomic_DNA"/>
</dbReference>
<evidence type="ECO:0000256" key="5">
    <source>
        <dbReference type="ARBA" id="ARBA00022801"/>
    </source>
</evidence>
<evidence type="ECO:0000256" key="7">
    <source>
        <dbReference type="SAM" id="MobiDB-lite"/>
    </source>
</evidence>
<name>A0AAJ0C8I4_9PEZI</name>
<proteinExistence type="inferred from homology"/>
<keyword evidence="4 8" id="KW-0732">Signal</keyword>
<dbReference type="PANTHER" id="PTHR11802">
    <property type="entry name" value="SERINE PROTEASE FAMILY S10 SERINE CARBOXYPEPTIDASE"/>
    <property type="match status" value="1"/>
</dbReference>
<accession>A0AAJ0C8I4</accession>
<dbReference type="GeneID" id="85307531"/>
<protein>
    <submittedName>
        <fullName evidence="9">Carboxypeptidase</fullName>
    </submittedName>
</protein>
<dbReference type="InterPro" id="IPR033124">
    <property type="entry name" value="Ser_caboxypep_his_AS"/>
</dbReference>
<dbReference type="InterPro" id="IPR001563">
    <property type="entry name" value="Peptidase_S10"/>
</dbReference>
<dbReference type="GO" id="GO:0004185">
    <property type="term" value="F:serine-type carboxypeptidase activity"/>
    <property type="evidence" value="ECO:0007669"/>
    <property type="project" value="InterPro"/>
</dbReference>
<keyword evidence="6" id="KW-0325">Glycoprotein</keyword>
<evidence type="ECO:0000256" key="4">
    <source>
        <dbReference type="ARBA" id="ARBA00022729"/>
    </source>
</evidence>
<keyword evidence="5" id="KW-0378">Hydrolase</keyword>
<dbReference type="PRINTS" id="PR00724">
    <property type="entry name" value="CRBOXYPTASEC"/>
</dbReference>
<organism evidence="9 10">
    <name type="scientific">Phialemonium atrogriseum</name>
    <dbReference type="NCBI Taxonomy" id="1093897"/>
    <lineage>
        <taxon>Eukaryota</taxon>
        <taxon>Fungi</taxon>
        <taxon>Dikarya</taxon>
        <taxon>Ascomycota</taxon>
        <taxon>Pezizomycotina</taxon>
        <taxon>Sordariomycetes</taxon>
        <taxon>Sordariomycetidae</taxon>
        <taxon>Cephalothecales</taxon>
        <taxon>Cephalothecaceae</taxon>
        <taxon>Phialemonium</taxon>
    </lineage>
</organism>
<dbReference type="SUPFAM" id="SSF53474">
    <property type="entry name" value="alpha/beta-Hydrolases"/>
    <property type="match status" value="1"/>
</dbReference>
<dbReference type="PROSITE" id="PS00560">
    <property type="entry name" value="CARBOXYPEPT_SER_HIS"/>
    <property type="match status" value="1"/>
</dbReference>
<feature type="signal peptide" evidence="8">
    <location>
        <begin position="1"/>
        <end position="25"/>
    </location>
</feature>
<keyword evidence="3" id="KW-0645">Protease</keyword>
<dbReference type="GO" id="GO:0000324">
    <property type="term" value="C:fungal-type vacuole"/>
    <property type="evidence" value="ECO:0007669"/>
    <property type="project" value="TreeGrafter"/>
</dbReference>
<comment type="similarity">
    <text evidence="1">Belongs to the peptidase S10 family.</text>
</comment>
<dbReference type="InterPro" id="IPR029058">
    <property type="entry name" value="AB_hydrolase_fold"/>
</dbReference>
<keyword evidence="2 9" id="KW-0121">Carboxypeptidase</keyword>
<evidence type="ECO:0000256" key="2">
    <source>
        <dbReference type="ARBA" id="ARBA00022645"/>
    </source>
</evidence>
<dbReference type="AlphaFoldDB" id="A0AAJ0C8I4"/>
<dbReference type="Proteomes" id="UP001244011">
    <property type="component" value="Unassembled WGS sequence"/>
</dbReference>
<evidence type="ECO:0000313" key="10">
    <source>
        <dbReference type="Proteomes" id="UP001244011"/>
    </source>
</evidence>
<dbReference type="PANTHER" id="PTHR11802:SF189">
    <property type="entry name" value="CARBOXYPEPTIDASE"/>
    <property type="match status" value="1"/>
</dbReference>
<evidence type="ECO:0000256" key="6">
    <source>
        <dbReference type="ARBA" id="ARBA00023180"/>
    </source>
</evidence>
<evidence type="ECO:0000256" key="3">
    <source>
        <dbReference type="ARBA" id="ARBA00022670"/>
    </source>
</evidence>
<sequence>MTITGLPGVYSLLALLILIASGSLATPTVIRSQHHPGVKVTYKQVMHTVSLPVCQGRWAGTHICETTPFVRSYAGYITLPASLDPVSQPYEANLFFWFFEARSNPHTAPLTLWLQGGPGLGSTVQAVSGHNGPCIVQPDSNSTVPNPWSWNGVSNMLYIDQPVQTGFSYDSIHHGFMDMLTGDVDVSQSPVPPASWTVRSGKFGSQDPGRSANTTALAATAVSHFLEAWFQEFTQYKRNSINIWSQSYGGHFAPAIATALAGKKKRCPSPGGSHNGPPPPPPFTIKVDSVGIINGLIDPLNQIGSFPNFAVNNTYGIKAYDDSVAAQIAEEFAQPGGCRDQAQYCLQLQAASDPDNHGNNETVNGVCLVAFAGCWENVYGPYEAFSGRNPFDIGHLVPDSFPHPYAVGFLNNEWVQKALGAKINYTEPQNAVGNTFVVTGDYVRAYKADLGKLLDAGVKVALIHGDRDFRCNWFGGEAVSLSIPHSHSAAFASAGYANMVVPGSSGVAGVVRQHGLLSFSRVFQAGHEVPYYRPSAAQSVFARTVLGRDVATGNHAVAVNEYSTSGPADVRGLASGRATPPQGPAECYVDAAPLGKRCSDGQIAALVDGSAVVVGRVVVSPAS</sequence>
<feature type="chain" id="PRO_5042549980" evidence="8">
    <location>
        <begin position="26"/>
        <end position="623"/>
    </location>
</feature>
<dbReference type="RefSeq" id="XP_060286827.1">
    <property type="nucleotide sequence ID" value="XM_060424344.1"/>
</dbReference>
<keyword evidence="10" id="KW-1185">Reference proteome</keyword>
<evidence type="ECO:0000256" key="8">
    <source>
        <dbReference type="SAM" id="SignalP"/>
    </source>
</evidence>
<dbReference type="GO" id="GO:0006508">
    <property type="term" value="P:proteolysis"/>
    <property type="evidence" value="ECO:0007669"/>
    <property type="project" value="UniProtKB-KW"/>
</dbReference>
<reference evidence="9" key="1">
    <citation type="submission" date="2023-06" db="EMBL/GenBank/DDBJ databases">
        <title>Genome-scale phylogeny and comparative genomics of the fungal order Sordariales.</title>
        <authorList>
            <consortium name="Lawrence Berkeley National Laboratory"/>
            <person name="Hensen N."/>
            <person name="Bonometti L."/>
            <person name="Westerberg I."/>
            <person name="Brannstrom I.O."/>
            <person name="Guillou S."/>
            <person name="Cros-Aarteil S."/>
            <person name="Calhoun S."/>
            <person name="Haridas S."/>
            <person name="Kuo A."/>
            <person name="Mondo S."/>
            <person name="Pangilinan J."/>
            <person name="Riley R."/>
            <person name="Labutti K."/>
            <person name="Andreopoulos B."/>
            <person name="Lipzen A."/>
            <person name="Chen C."/>
            <person name="Yanf M."/>
            <person name="Daum C."/>
            <person name="Ng V."/>
            <person name="Clum A."/>
            <person name="Steindorff A."/>
            <person name="Ohm R."/>
            <person name="Martin F."/>
            <person name="Silar P."/>
            <person name="Natvig D."/>
            <person name="Lalanne C."/>
            <person name="Gautier V."/>
            <person name="Ament-Velasquez S.L."/>
            <person name="Kruys A."/>
            <person name="Hutchinson M.I."/>
            <person name="Powell A.J."/>
            <person name="Barry K."/>
            <person name="Miller A.N."/>
            <person name="Grigoriev I.V."/>
            <person name="Debuchy R."/>
            <person name="Gladieux P."/>
            <person name="Thoren M.H."/>
            <person name="Johannesson H."/>
        </authorList>
    </citation>
    <scope>NUCLEOTIDE SEQUENCE</scope>
    <source>
        <strain evidence="9">8032-3</strain>
    </source>
</reference>
<dbReference type="Gene3D" id="3.40.50.1820">
    <property type="entry name" value="alpha/beta hydrolase"/>
    <property type="match status" value="1"/>
</dbReference>
<evidence type="ECO:0000313" key="9">
    <source>
        <dbReference type="EMBL" id="KAK1770614.1"/>
    </source>
</evidence>
<comment type="caution">
    <text evidence="9">The sequence shown here is derived from an EMBL/GenBank/DDBJ whole genome shotgun (WGS) entry which is preliminary data.</text>
</comment>
<feature type="region of interest" description="Disordered" evidence="7">
    <location>
        <begin position="263"/>
        <end position="282"/>
    </location>
</feature>
<gene>
    <name evidence="9" type="ORF">QBC33DRAFT_445796</name>
</gene>